<evidence type="ECO:0000256" key="9">
    <source>
        <dbReference type="ARBA" id="ARBA00023235"/>
    </source>
</evidence>
<comment type="similarity">
    <text evidence="4 12">Belongs to the protein disulfide isomerase family.</text>
</comment>
<dbReference type="InterPro" id="IPR017937">
    <property type="entry name" value="Thioredoxin_CS"/>
</dbReference>
<evidence type="ECO:0000313" key="15">
    <source>
        <dbReference type="EMBL" id="CAB3264749.1"/>
    </source>
</evidence>
<keyword evidence="6" id="KW-0677">Repeat</keyword>
<dbReference type="GO" id="GO:0003756">
    <property type="term" value="F:protein disulfide isomerase activity"/>
    <property type="evidence" value="ECO:0007669"/>
    <property type="project" value="UniProtKB-EC"/>
</dbReference>
<dbReference type="PRINTS" id="PR00421">
    <property type="entry name" value="THIOREDOXIN"/>
</dbReference>
<dbReference type="EMBL" id="LR788887">
    <property type="protein sequence ID" value="CAB3264749.1"/>
    <property type="molecule type" value="mRNA"/>
</dbReference>
<dbReference type="NCBIfam" id="TIGR01130">
    <property type="entry name" value="ER_PDI_fam"/>
    <property type="match status" value="1"/>
</dbReference>
<feature type="disulfide bond" description="Redox-active" evidence="11">
    <location>
        <begin position="396"/>
        <end position="399"/>
    </location>
</feature>
<feature type="disulfide bond" description="Redox-active" evidence="11">
    <location>
        <begin position="48"/>
        <end position="51"/>
    </location>
</feature>
<protein>
    <recommendedName>
        <fullName evidence="13">Protein disulfide-isomerase</fullName>
        <ecNumber evidence="13">5.3.4.1</ecNumber>
    </recommendedName>
</protein>
<dbReference type="Pfam" id="PF00085">
    <property type="entry name" value="Thioredoxin"/>
    <property type="match status" value="2"/>
</dbReference>
<feature type="chain" id="PRO_5026374228" description="Protein disulfide-isomerase" evidence="13">
    <location>
        <begin position="19"/>
        <end position="482"/>
    </location>
</feature>
<evidence type="ECO:0000256" key="6">
    <source>
        <dbReference type="ARBA" id="ARBA00022737"/>
    </source>
</evidence>
<evidence type="ECO:0000256" key="4">
    <source>
        <dbReference type="ARBA" id="ARBA00006347"/>
    </source>
</evidence>
<dbReference type="SUPFAM" id="SSF52833">
    <property type="entry name" value="Thioredoxin-like"/>
    <property type="match status" value="4"/>
</dbReference>
<dbReference type="NCBIfam" id="TIGR01126">
    <property type="entry name" value="pdi_dom"/>
    <property type="match status" value="2"/>
</dbReference>
<dbReference type="GO" id="GO:0009986">
    <property type="term" value="C:cell surface"/>
    <property type="evidence" value="ECO:0007669"/>
    <property type="project" value="TreeGrafter"/>
</dbReference>
<feature type="domain" description="Thioredoxin" evidence="14">
    <location>
        <begin position="333"/>
        <end position="475"/>
    </location>
</feature>
<dbReference type="GO" id="GO:0005788">
    <property type="term" value="C:endoplasmic reticulum lumen"/>
    <property type="evidence" value="ECO:0007669"/>
    <property type="project" value="UniProtKB-SubCell"/>
</dbReference>
<dbReference type="InterPro" id="IPR013766">
    <property type="entry name" value="Thioredoxin_domain"/>
</dbReference>
<dbReference type="PROSITE" id="PS00194">
    <property type="entry name" value="THIOREDOXIN_1"/>
    <property type="match status" value="2"/>
</dbReference>
<keyword evidence="5 13" id="KW-0732">Signal</keyword>
<evidence type="ECO:0000256" key="13">
    <source>
        <dbReference type="RuleBase" id="RU361130"/>
    </source>
</evidence>
<dbReference type="Gene3D" id="3.40.30.10">
    <property type="entry name" value="Glutaredoxin"/>
    <property type="match status" value="4"/>
</dbReference>
<accession>A0A6F9DNN4</accession>
<reference evidence="15" key="1">
    <citation type="submission" date="2020-04" db="EMBL/GenBank/DDBJ databases">
        <authorList>
            <person name="Neveu A P."/>
        </authorList>
    </citation>
    <scope>NUCLEOTIDE SEQUENCE</scope>
    <source>
        <tissue evidence="15">Whole embryo</tissue>
    </source>
</reference>
<keyword evidence="7" id="KW-0256">Endoplasmic reticulum</keyword>
<dbReference type="PANTHER" id="PTHR18929">
    <property type="entry name" value="PROTEIN DISULFIDE ISOMERASE"/>
    <property type="match status" value="1"/>
</dbReference>
<dbReference type="GO" id="GO:0006457">
    <property type="term" value="P:protein folding"/>
    <property type="evidence" value="ECO:0007669"/>
    <property type="project" value="TreeGrafter"/>
</dbReference>
<keyword evidence="9 13" id="KW-0413">Isomerase</keyword>
<comment type="subcellular location">
    <subcellularLocation>
        <location evidence="3">Endoplasmic reticulum lumen</location>
    </subcellularLocation>
    <subcellularLocation>
        <location evidence="2">Melanosome</location>
    </subcellularLocation>
</comment>
<comment type="catalytic activity">
    <reaction evidence="1 13">
        <text>Catalyzes the rearrangement of -S-S- bonds in proteins.</text>
        <dbReference type="EC" id="5.3.4.1"/>
    </reaction>
</comment>
<keyword evidence="10 11" id="KW-0676">Redox-active center</keyword>
<evidence type="ECO:0000259" key="14">
    <source>
        <dbReference type="PROSITE" id="PS51352"/>
    </source>
</evidence>
<proteinExistence type="evidence at transcript level"/>
<dbReference type="PANTHER" id="PTHR18929:SF132">
    <property type="entry name" value="PROTEIN DISULFIDE-ISOMERASE A3"/>
    <property type="match status" value="1"/>
</dbReference>
<dbReference type="FunFam" id="3.40.30.10:FF:000017">
    <property type="entry name" value="Protein disulfide-isomerase A4"/>
    <property type="match status" value="1"/>
</dbReference>
<feature type="domain" description="Thioredoxin" evidence="14">
    <location>
        <begin position="12"/>
        <end position="127"/>
    </location>
</feature>
<feature type="signal peptide" evidence="13">
    <location>
        <begin position="1"/>
        <end position="18"/>
    </location>
</feature>
<evidence type="ECO:0000256" key="1">
    <source>
        <dbReference type="ARBA" id="ARBA00001182"/>
    </source>
</evidence>
<dbReference type="CDD" id="cd02995">
    <property type="entry name" value="PDI_a_PDI_a'_C"/>
    <property type="match status" value="1"/>
</dbReference>
<dbReference type="InterPro" id="IPR005792">
    <property type="entry name" value="Prot_disulphide_isomerase"/>
</dbReference>
<evidence type="ECO:0000256" key="10">
    <source>
        <dbReference type="ARBA" id="ARBA00023284"/>
    </source>
</evidence>
<evidence type="ECO:0000256" key="11">
    <source>
        <dbReference type="PIRSR" id="PIRSR605792-51"/>
    </source>
</evidence>
<evidence type="ECO:0000256" key="7">
    <source>
        <dbReference type="ARBA" id="ARBA00022824"/>
    </source>
</evidence>
<evidence type="ECO:0000256" key="8">
    <source>
        <dbReference type="ARBA" id="ARBA00023157"/>
    </source>
</evidence>
<name>A0A6F9DNN4_9ASCI</name>
<dbReference type="InterPro" id="IPR036249">
    <property type="entry name" value="Thioredoxin-like_sf"/>
</dbReference>
<dbReference type="FunFam" id="3.40.30.10:FF:000045">
    <property type="entry name" value="Disulfide-isomerase A3"/>
    <property type="match status" value="1"/>
</dbReference>
<dbReference type="CDD" id="cd02961">
    <property type="entry name" value="PDI_a_family"/>
    <property type="match status" value="1"/>
</dbReference>
<evidence type="ECO:0000256" key="2">
    <source>
        <dbReference type="ARBA" id="ARBA00004223"/>
    </source>
</evidence>
<dbReference type="EC" id="5.3.4.1" evidence="13"/>
<dbReference type="PROSITE" id="PS51352">
    <property type="entry name" value="THIOREDOXIN_2"/>
    <property type="match status" value="2"/>
</dbReference>
<keyword evidence="8 11" id="KW-1015">Disulfide bond</keyword>
<sequence>MKHLVIFFATLFVASATASDVIDLSDSNWDGEIIKHDMILVEFFAPWCGHCKKLAPEYEIAATKLKNDDPPIPLAKVDCTENTATCGKFGVSGYPTLKIFRGGEFNQDYNGGRNADGIMSTLRKISGPASKELKTMADYEKFLNNFDAVVVGYYEAGDDNLAVYEKTASALRDDYKFAHTTNEEVLEAAGAKNVVILHRPKRLKSIFEDQQLTTDEKPTKSNLKSFLEENLLGLCGHITNSNFEKFPKPLVVVADQKLDYVKNPKGSNYWRNRVMKWSKNFQGKLNFAIGSRDDMSMHLPDSGLPESDASEKNPKPVVVVLDKSGRKYVMSEAFGQDSFQAFLQSYLDGEIEAHIKSEPVPEPNDGPVTVVVGKNFDEVVMDESKDVLVEFYAPWCGHCKSLAPKWDELGEKLKDNDDIVIAKMDATANDQPKQFAVSGFPTIYWAPKDNKQNPEKYQGGREVADFLKFLKSKSSSKIKTEL</sequence>
<gene>
    <name evidence="15" type="primary">Pdia3</name>
</gene>
<organism evidence="15">
    <name type="scientific">Phallusia mammillata</name>
    <dbReference type="NCBI Taxonomy" id="59560"/>
    <lineage>
        <taxon>Eukaryota</taxon>
        <taxon>Metazoa</taxon>
        <taxon>Chordata</taxon>
        <taxon>Tunicata</taxon>
        <taxon>Ascidiacea</taxon>
        <taxon>Phlebobranchia</taxon>
        <taxon>Ascidiidae</taxon>
        <taxon>Phallusia</taxon>
    </lineage>
</organism>
<dbReference type="Pfam" id="PF13848">
    <property type="entry name" value="Thioredoxin_6"/>
    <property type="match status" value="1"/>
</dbReference>
<dbReference type="AlphaFoldDB" id="A0A6F9DNN4"/>
<dbReference type="FunFam" id="3.40.30.10:FF:000077">
    <property type="entry name" value="Protein disulfide-isomerase"/>
    <property type="match status" value="1"/>
</dbReference>
<evidence type="ECO:0000256" key="3">
    <source>
        <dbReference type="ARBA" id="ARBA00004319"/>
    </source>
</evidence>
<dbReference type="InterPro" id="IPR005788">
    <property type="entry name" value="PDI_thioredoxin-like_dom"/>
</dbReference>
<evidence type="ECO:0000256" key="12">
    <source>
        <dbReference type="RuleBase" id="RU004208"/>
    </source>
</evidence>
<evidence type="ECO:0000256" key="5">
    <source>
        <dbReference type="ARBA" id="ARBA00022729"/>
    </source>
</evidence>
<dbReference type="GO" id="GO:0034976">
    <property type="term" value="P:response to endoplasmic reticulum stress"/>
    <property type="evidence" value="ECO:0007669"/>
    <property type="project" value="TreeGrafter"/>
</dbReference>